<dbReference type="Gene3D" id="2.160.20.10">
    <property type="entry name" value="Single-stranded right-handed beta-helix, Pectin lyase-like"/>
    <property type="match status" value="1"/>
</dbReference>
<evidence type="ECO:0000256" key="12">
    <source>
        <dbReference type="ARBA" id="ARBA00037312"/>
    </source>
</evidence>
<evidence type="ECO:0000256" key="11">
    <source>
        <dbReference type="ARBA" id="ARBA00023326"/>
    </source>
</evidence>
<proteinExistence type="inferred from homology"/>
<sequence length="382" mass="41841">MLIFISLFFPLLIAAHTAKAKVCRVKPLMGGQDDGPNILKAFSECARNGKVVLDKYYVVDTLLMMTGLKNVEIELTGTIQYTPNIKKWSPQSYYMTYQNATAYWFMSGKGSHLVVPWMRTPRWWDYPNKTAGTAGGSSTVFARPIPLTVGNASNVLIEDLTLINSPFWKNFVYQSDHVTYRNINISSHSYSASKTANSDGWDIYRSSFVTIEGSFVDTTDDCVCQYANTTDIVENIFVSNISMSNASNRARIKVFGGNPDPLSSAGGGTGYVKNVTYSDFRVTNVDNPIFITQCYNTPAVTCAQYPSKLSISDVHFRMSIINVRGSSSGSEGTRVVDVVCSQTCNNVTAQGTELVSPKGPATYHCEKVASVGELDFPCAGGT</sequence>
<organism evidence="17 18">
    <name type="scientific">Pterulicium gracile</name>
    <dbReference type="NCBI Taxonomy" id="1884261"/>
    <lineage>
        <taxon>Eukaryota</taxon>
        <taxon>Fungi</taxon>
        <taxon>Dikarya</taxon>
        <taxon>Basidiomycota</taxon>
        <taxon>Agaricomycotina</taxon>
        <taxon>Agaricomycetes</taxon>
        <taxon>Agaricomycetidae</taxon>
        <taxon>Agaricales</taxon>
        <taxon>Pleurotineae</taxon>
        <taxon>Pterulaceae</taxon>
        <taxon>Pterulicium</taxon>
    </lineage>
</organism>
<keyword evidence="6" id="KW-1015">Disulfide bond</keyword>
<dbReference type="AlphaFoldDB" id="A0A5C3QZM8"/>
<feature type="signal peptide" evidence="16">
    <location>
        <begin position="1"/>
        <end position="20"/>
    </location>
</feature>
<dbReference type="Pfam" id="PF00295">
    <property type="entry name" value="Glyco_hydro_28"/>
    <property type="match status" value="2"/>
</dbReference>
<feature type="chain" id="PRO_5022894392" description="galacturonan 1,4-alpha-galacturonidase" evidence="16">
    <location>
        <begin position="21"/>
        <end position="382"/>
    </location>
</feature>
<evidence type="ECO:0000313" key="18">
    <source>
        <dbReference type="Proteomes" id="UP000305067"/>
    </source>
</evidence>
<dbReference type="EC" id="3.2.1.67" evidence="13"/>
<dbReference type="InterPro" id="IPR000743">
    <property type="entry name" value="Glyco_hydro_28"/>
</dbReference>
<keyword evidence="18" id="KW-1185">Reference proteome</keyword>
<dbReference type="PANTHER" id="PTHR31736:SF12">
    <property type="entry name" value="EXO-POLYGALACTURONASE, PUTATIVE-RELATED"/>
    <property type="match status" value="1"/>
</dbReference>
<dbReference type="GO" id="GO:0004650">
    <property type="term" value="F:polygalacturonase activity"/>
    <property type="evidence" value="ECO:0007669"/>
    <property type="project" value="InterPro"/>
</dbReference>
<evidence type="ECO:0000313" key="17">
    <source>
        <dbReference type="EMBL" id="TFL05749.1"/>
    </source>
</evidence>
<evidence type="ECO:0000256" key="5">
    <source>
        <dbReference type="ARBA" id="ARBA00022801"/>
    </source>
</evidence>
<dbReference type="STRING" id="1884261.A0A5C3QZM8"/>
<evidence type="ECO:0000256" key="3">
    <source>
        <dbReference type="ARBA" id="ARBA00022525"/>
    </source>
</evidence>
<evidence type="ECO:0000256" key="1">
    <source>
        <dbReference type="ARBA" id="ARBA00004613"/>
    </source>
</evidence>
<protein>
    <recommendedName>
        <fullName evidence="13">galacturonan 1,4-alpha-galacturonidase</fullName>
        <ecNumber evidence="13">3.2.1.67</ecNumber>
    </recommendedName>
</protein>
<evidence type="ECO:0000256" key="14">
    <source>
        <dbReference type="ARBA" id="ARBA00048766"/>
    </source>
</evidence>
<comment type="subcellular location">
    <subcellularLocation>
        <location evidence="1">Secreted</location>
    </subcellularLocation>
</comment>
<dbReference type="EMBL" id="ML178816">
    <property type="protein sequence ID" value="TFL05749.1"/>
    <property type="molecule type" value="Genomic_DNA"/>
</dbReference>
<evidence type="ECO:0000256" key="16">
    <source>
        <dbReference type="SAM" id="SignalP"/>
    </source>
</evidence>
<keyword evidence="5 15" id="KW-0378">Hydrolase</keyword>
<comment type="similarity">
    <text evidence="2 15">Belongs to the glycosyl hydrolase 28 family.</text>
</comment>
<evidence type="ECO:0000256" key="15">
    <source>
        <dbReference type="RuleBase" id="RU361169"/>
    </source>
</evidence>
<dbReference type="GO" id="GO:0047911">
    <property type="term" value="F:galacturan 1,4-alpha-galacturonidase activity"/>
    <property type="evidence" value="ECO:0007669"/>
    <property type="project" value="UniProtKB-EC"/>
</dbReference>
<evidence type="ECO:0000256" key="10">
    <source>
        <dbReference type="ARBA" id="ARBA00023316"/>
    </source>
</evidence>
<evidence type="ECO:0000256" key="9">
    <source>
        <dbReference type="ARBA" id="ARBA00023295"/>
    </source>
</evidence>
<dbReference type="PANTHER" id="PTHR31736">
    <property type="match status" value="1"/>
</dbReference>
<evidence type="ECO:0000256" key="8">
    <source>
        <dbReference type="ARBA" id="ARBA00023277"/>
    </source>
</evidence>
<evidence type="ECO:0000256" key="13">
    <source>
        <dbReference type="ARBA" id="ARBA00038933"/>
    </source>
</evidence>
<dbReference type="SUPFAM" id="SSF51126">
    <property type="entry name" value="Pectin lyase-like"/>
    <property type="match status" value="1"/>
</dbReference>
<reference evidence="17 18" key="1">
    <citation type="journal article" date="2019" name="Nat. Ecol. Evol.">
        <title>Megaphylogeny resolves global patterns of mushroom evolution.</title>
        <authorList>
            <person name="Varga T."/>
            <person name="Krizsan K."/>
            <person name="Foldi C."/>
            <person name="Dima B."/>
            <person name="Sanchez-Garcia M."/>
            <person name="Sanchez-Ramirez S."/>
            <person name="Szollosi G.J."/>
            <person name="Szarkandi J.G."/>
            <person name="Papp V."/>
            <person name="Albert L."/>
            <person name="Andreopoulos W."/>
            <person name="Angelini C."/>
            <person name="Antonin V."/>
            <person name="Barry K.W."/>
            <person name="Bougher N.L."/>
            <person name="Buchanan P."/>
            <person name="Buyck B."/>
            <person name="Bense V."/>
            <person name="Catcheside P."/>
            <person name="Chovatia M."/>
            <person name="Cooper J."/>
            <person name="Damon W."/>
            <person name="Desjardin D."/>
            <person name="Finy P."/>
            <person name="Geml J."/>
            <person name="Haridas S."/>
            <person name="Hughes K."/>
            <person name="Justo A."/>
            <person name="Karasinski D."/>
            <person name="Kautmanova I."/>
            <person name="Kiss B."/>
            <person name="Kocsube S."/>
            <person name="Kotiranta H."/>
            <person name="LaButti K.M."/>
            <person name="Lechner B.E."/>
            <person name="Liimatainen K."/>
            <person name="Lipzen A."/>
            <person name="Lukacs Z."/>
            <person name="Mihaltcheva S."/>
            <person name="Morgado L.N."/>
            <person name="Niskanen T."/>
            <person name="Noordeloos M.E."/>
            <person name="Ohm R.A."/>
            <person name="Ortiz-Santana B."/>
            <person name="Ovrebo C."/>
            <person name="Racz N."/>
            <person name="Riley R."/>
            <person name="Savchenko A."/>
            <person name="Shiryaev A."/>
            <person name="Soop K."/>
            <person name="Spirin V."/>
            <person name="Szebenyi C."/>
            <person name="Tomsovsky M."/>
            <person name="Tulloss R.E."/>
            <person name="Uehling J."/>
            <person name="Grigoriev I.V."/>
            <person name="Vagvolgyi C."/>
            <person name="Papp T."/>
            <person name="Martin F.M."/>
            <person name="Miettinen O."/>
            <person name="Hibbett D.S."/>
            <person name="Nagy L.G."/>
        </authorList>
    </citation>
    <scope>NUCLEOTIDE SEQUENCE [LARGE SCALE GENOMIC DNA]</scope>
    <source>
        <strain evidence="17 18">CBS 309.79</strain>
    </source>
</reference>
<comment type="catalytic activity">
    <reaction evidence="14">
        <text>[(1-&gt;4)-alpha-D-galacturonosyl](n) + H2O = alpha-D-galacturonate + [(1-&gt;4)-alpha-D-galacturonosyl](n-1)</text>
        <dbReference type="Rhea" id="RHEA:14117"/>
        <dbReference type="Rhea" id="RHEA-COMP:14570"/>
        <dbReference type="Rhea" id="RHEA-COMP:14572"/>
        <dbReference type="ChEBI" id="CHEBI:15377"/>
        <dbReference type="ChEBI" id="CHEBI:58658"/>
        <dbReference type="ChEBI" id="CHEBI:140523"/>
        <dbReference type="EC" id="3.2.1.67"/>
    </reaction>
</comment>
<comment type="function">
    <text evidence="12">Specific in hydrolyzing the terminal glycosidic bond of polygalacturonic acid and oligogalacturonates.</text>
</comment>
<dbReference type="InterPro" id="IPR012334">
    <property type="entry name" value="Pectin_lyas_fold"/>
</dbReference>
<gene>
    <name evidence="17" type="ORF">BDV98DRAFT_610463</name>
</gene>
<evidence type="ECO:0000256" key="2">
    <source>
        <dbReference type="ARBA" id="ARBA00008834"/>
    </source>
</evidence>
<dbReference type="GO" id="GO:0000272">
    <property type="term" value="P:polysaccharide catabolic process"/>
    <property type="evidence" value="ECO:0007669"/>
    <property type="project" value="UniProtKB-KW"/>
</dbReference>
<keyword evidence="9 15" id="KW-0326">Glycosidase</keyword>
<dbReference type="OrthoDB" id="187139at2759"/>
<dbReference type="GO" id="GO:0071555">
    <property type="term" value="P:cell wall organization"/>
    <property type="evidence" value="ECO:0007669"/>
    <property type="project" value="UniProtKB-KW"/>
</dbReference>
<accession>A0A5C3QZM8</accession>
<keyword evidence="11" id="KW-0624">Polysaccharide degradation</keyword>
<evidence type="ECO:0000256" key="4">
    <source>
        <dbReference type="ARBA" id="ARBA00022729"/>
    </source>
</evidence>
<keyword evidence="8" id="KW-0119">Carbohydrate metabolism</keyword>
<evidence type="ECO:0000256" key="7">
    <source>
        <dbReference type="ARBA" id="ARBA00023180"/>
    </source>
</evidence>
<keyword evidence="7" id="KW-0325">Glycoprotein</keyword>
<dbReference type="Proteomes" id="UP000305067">
    <property type="component" value="Unassembled WGS sequence"/>
</dbReference>
<keyword evidence="3" id="KW-0964">Secreted</keyword>
<dbReference type="InterPro" id="IPR011050">
    <property type="entry name" value="Pectin_lyase_fold/virulence"/>
</dbReference>
<evidence type="ECO:0000256" key="6">
    <source>
        <dbReference type="ARBA" id="ARBA00023157"/>
    </source>
</evidence>
<name>A0A5C3QZM8_9AGAR</name>
<dbReference type="GO" id="GO:0005576">
    <property type="term" value="C:extracellular region"/>
    <property type="evidence" value="ECO:0007669"/>
    <property type="project" value="UniProtKB-SubCell"/>
</dbReference>
<keyword evidence="10" id="KW-0961">Cell wall biogenesis/degradation</keyword>
<keyword evidence="4 16" id="KW-0732">Signal</keyword>